<reference evidence="1 2" key="2">
    <citation type="journal article" date="2014" name="Emerg. Microbes Infect.">
        <title>Potential impact on kidney infection: a whole-genome analysis of Leptospira santarosai serovar Shermani.</title>
        <authorList>
            <person name="Chou L.F."/>
            <person name="Chen T.W."/>
            <person name="Ko Y.C."/>
            <person name="Pan M.J."/>
            <person name="Tian Y.C."/>
            <person name="Chiu C.H."/>
            <person name="Tang P."/>
            <person name="Hung C.C."/>
            <person name="Yang C.W."/>
        </authorList>
    </citation>
    <scope>NUCLEOTIDE SEQUENCE</scope>
    <source>
        <strain evidence="1 2">LT 821</strain>
    </source>
</reference>
<evidence type="ECO:0000313" key="1">
    <source>
        <dbReference type="EMBL" id="EKT86802.1"/>
    </source>
</evidence>
<dbReference type="AlphaFoldDB" id="K8Y888"/>
<organism evidence="1 2">
    <name type="scientific">Leptospira santarosai serovar Shermani str. LT 821</name>
    <dbReference type="NCBI Taxonomy" id="758847"/>
    <lineage>
        <taxon>Bacteria</taxon>
        <taxon>Pseudomonadati</taxon>
        <taxon>Spirochaetota</taxon>
        <taxon>Spirochaetia</taxon>
        <taxon>Leptospirales</taxon>
        <taxon>Leptospiraceae</taxon>
        <taxon>Leptospira</taxon>
    </lineage>
</organism>
<protein>
    <submittedName>
        <fullName evidence="1">Uncharacterized protein</fullName>
    </submittedName>
</protein>
<reference evidence="1 2" key="1">
    <citation type="journal article" date="2012" name="Gene">
        <title>Sequence of Leptospira santarosai serovar Shermani genome and prediction of virulence-associated genes.</title>
        <authorList>
            <person name="Chou L.F."/>
            <person name="Chen Y.T."/>
            <person name="Lu C.W."/>
            <person name="Ko Y.C."/>
            <person name="Tang C.Y."/>
            <person name="Pan M.J."/>
            <person name="Tian Y.C."/>
            <person name="Chiu C.H."/>
            <person name="Hung C.C."/>
            <person name="Yang C.W."/>
        </authorList>
    </citation>
    <scope>NUCLEOTIDE SEQUENCE [LARGE SCALE GENOMIC DNA]</scope>
    <source>
        <strain evidence="1">LT 821</strain>
    </source>
</reference>
<dbReference type="PATRIC" id="fig|758847.3.peg.2129"/>
<proteinExistence type="predicted"/>
<dbReference type="EMBL" id="CP006694">
    <property type="protein sequence ID" value="EKT86802.1"/>
    <property type="molecule type" value="Genomic_DNA"/>
</dbReference>
<dbReference type="KEGG" id="lst:LSS_10153"/>
<accession>K8Y888</accession>
<gene>
    <name evidence="1" type="ORF">LSS_10153</name>
</gene>
<evidence type="ECO:0000313" key="2">
    <source>
        <dbReference type="Proteomes" id="UP000035800"/>
    </source>
</evidence>
<sequence>MKRRFLKFRFPFGWKFIFTYFDEFLFLKNRFTQNYITGCPKFCFKTEIGLKMNGTYSVEMSKTSLMFQR</sequence>
<name>K8Y888_9LEPT</name>
<dbReference type="Proteomes" id="UP000035800">
    <property type="component" value="Chromosome I"/>
</dbReference>